<reference evidence="3" key="3">
    <citation type="submission" date="2015-06" db="UniProtKB">
        <authorList>
            <consortium name="EnsemblProtists"/>
        </authorList>
    </citation>
    <scope>IDENTIFICATION</scope>
</reference>
<reference evidence="4" key="2">
    <citation type="submission" date="2012-11" db="EMBL/GenBank/DDBJ databases">
        <authorList>
            <person name="Kuo A."/>
            <person name="Curtis B.A."/>
            <person name="Tanifuji G."/>
            <person name="Burki F."/>
            <person name="Gruber A."/>
            <person name="Irimia M."/>
            <person name="Maruyama S."/>
            <person name="Arias M.C."/>
            <person name="Ball S.G."/>
            <person name="Gile G.H."/>
            <person name="Hirakawa Y."/>
            <person name="Hopkins J.F."/>
            <person name="Rensing S.A."/>
            <person name="Schmutz J."/>
            <person name="Symeonidi A."/>
            <person name="Elias M."/>
            <person name="Eveleigh R.J."/>
            <person name="Herman E.K."/>
            <person name="Klute M.J."/>
            <person name="Nakayama T."/>
            <person name="Obornik M."/>
            <person name="Reyes-Prieto A."/>
            <person name="Armbrust E.V."/>
            <person name="Aves S.J."/>
            <person name="Beiko R.G."/>
            <person name="Coutinho P."/>
            <person name="Dacks J.B."/>
            <person name="Durnford D.G."/>
            <person name="Fast N.M."/>
            <person name="Green B.R."/>
            <person name="Grisdale C."/>
            <person name="Hempe F."/>
            <person name="Henrissat B."/>
            <person name="Hoppner M.P."/>
            <person name="Ishida K.-I."/>
            <person name="Kim E."/>
            <person name="Koreny L."/>
            <person name="Kroth P.G."/>
            <person name="Liu Y."/>
            <person name="Malik S.-B."/>
            <person name="Maier U.G."/>
            <person name="McRose D."/>
            <person name="Mock T."/>
            <person name="Neilson J.A."/>
            <person name="Onodera N.T."/>
            <person name="Poole A.M."/>
            <person name="Pritham E.J."/>
            <person name="Richards T.A."/>
            <person name="Rocap G."/>
            <person name="Roy S.W."/>
            <person name="Sarai C."/>
            <person name="Schaack S."/>
            <person name="Shirato S."/>
            <person name="Slamovits C.H."/>
            <person name="Spencer D.F."/>
            <person name="Suzuki S."/>
            <person name="Worden A.Z."/>
            <person name="Zauner S."/>
            <person name="Barry K."/>
            <person name="Bell C."/>
            <person name="Bharti A.K."/>
            <person name="Crow J.A."/>
            <person name="Grimwood J."/>
            <person name="Kramer R."/>
            <person name="Lindquist E."/>
            <person name="Lucas S."/>
            <person name="Salamov A."/>
            <person name="McFadden G.I."/>
            <person name="Lane C.E."/>
            <person name="Keeling P.J."/>
            <person name="Gray M.W."/>
            <person name="Grigoriev I.V."/>
            <person name="Archibald J.M."/>
        </authorList>
    </citation>
    <scope>NUCLEOTIDE SEQUENCE</scope>
    <source>
        <strain evidence="4">CCMP2712</strain>
    </source>
</reference>
<dbReference type="RefSeq" id="XP_005842363.1">
    <property type="nucleotide sequence ID" value="XM_005842306.1"/>
</dbReference>
<dbReference type="EMBL" id="JH992965">
    <property type="protein sequence ID" value="EKX55383.1"/>
    <property type="molecule type" value="Genomic_DNA"/>
</dbReference>
<keyword evidence="1" id="KW-0175">Coiled coil</keyword>
<protein>
    <submittedName>
        <fullName evidence="2 3">Uncharacterized protein</fullName>
    </submittedName>
</protein>
<dbReference type="EnsemblProtists" id="EKX55383">
    <property type="protein sequence ID" value="EKX55383"/>
    <property type="gene ID" value="GUITHDRAFT_99166"/>
</dbReference>
<evidence type="ECO:0000313" key="3">
    <source>
        <dbReference type="EnsemblProtists" id="EKX55383"/>
    </source>
</evidence>
<dbReference type="PaxDb" id="55529-EKX55383"/>
<evidence type="ECO:0000256" key="1">
    <source>
        <dbReference type="SAM" id="Coils"/>
    </source>
</evidence>
<gene>
    <name evidence="2" type="ORF">GUITHDRAFT_99166</name>
</gene>
<reference evidence="2 4" key="1">
    <citation type="journal article" date="2012" name="Nature">
        <title>Algal genomes reveal evolutionary mosaicism and the fate of nucleomorphs.</title>
        <authorList>
            <consortium name="DOE Joint Genome Institute"/>
            <person name="Curtis B.A."/>
            <person name="Tanifuji G."/>
            <person name="Burki F."/>
            <person name="Gruber A."/>
            <person name="Irimia M."/>
            <person name="Maruyama S."/>
            <person name="Arias M.C."/>
            <person name="Ball S.G."/>
            <person name="Gile G.H."/>
            <person name="Hirakawa Y."/>
            <person name="Hopkins J.F."/>
            <person name="Kuo A."/>
            <person name="Rensing S.A."/>
            <person name="Schmutz J."/>
            <person name="Symeonidi A."/>
            <person name="Elias M."/>
            <person name="Eveleigh R.J."/>
            <person name="Herman E.K."/>
            <person name="Klute M.J."/>
            <person name="Nakayama T."/>
            <person name="Obornik M."/>
            <person name="Reyes-Prieto A."/>
            <person name="Armbrust E.V."/>
            <person name="Aves S.J."/>
            <person name="Beiko R.G."/>
            <person name="Coutinho P."/>
            <person name="Dacks J.B."/>
            <person name="Durnford D.G."/>
            <person name="Fast N.M."/>
            <person name="Green B.R."/>
            <person name="Grisdale C.J."/>
            <person name="Hempel F."/>
            <person name="Henrissat B."/>
            <person name="Hoppner M.P."/>
            <person name="Ishida K."/>
            <person name="Kim E."/>
            <person name="Koreny L."/>
            <person name="Kroth P.G."/>
            <person name="Liu Y."/>
            <person name="Malik S.B."/>
            <person name="Maier U.G."/>
            <person name="McRose D."/>
            <person name="Mock T."/>
            <person name="Neilson J.A."/>
            <person name="Onodera N.T."/>
            <person name="Poole A.M."/>
            <person name="Pritham E.J."/>
            <person name="Richards T.A."/>
            <person name="Rocap G."/>
            <person name="Roy S.W."/>
            <person name="Sarai C."/>
            <person name="Schaack S."/>
            <person name="Shirato S."/>
            <person name="Slamovits C.H."/>
            <person name="Spencer D.F."/>
            <person name="Suzuki S."/>
            <person name="Worden A.Z."/>
            <person name="Zauner S."/>
            <person name="Barry K."/>
            <person name="Bell C."/>
            <person name="Bharti A.K."/>
            <person name="Crow J.A."/>
            <person name="Grimwood J."/>
            <person name="Kramer R."/>
            <person name="Lindquist E."/>
            <person name="Lucas S."/>
            <person name="Salamov A."/>
            <person name="McFadden G.I."/>
            <person name="Lane C.E."/>
            <person name="Keeling P.J."/>
            <person name="Gray M.W."/>
            <person name="Grigoriev I.V."/>
            <person name="Archibald J.M."/>
        </authorList>
    </citation>
    <scope>NUCLEOTIDE SEQUENCE</scope>
    <source>
        <strain evidence="2 4">CCMP2712</strain>
    </source>
</reference>
<organism evidence="2">
    <name type="scientific">Guillardia theta (strain CCMP2712)</name>
    <name type="common">Cryptophyte</name>
    <dbReference type="NCBI Taxonomy" id="905079"/>
    <lineage>
        <taxon>Eukaryota</taxon>
        <taxon>Cryptophyceae</taxon>
        <taxon>Pyrenomonadales</taxon>
        <taxon>Geminigeraceae</taxon>
        <taxon>Guillardia</taxon>
    </lineage>
</organism>
<feature type="coiled-coil region" evidence="1">
    <location>
        <begin position="54"/>
        <end position="107"/>
    </location>
</feature>
<dbReference type="AlphaFoldDB" id="L1K4V9"/>
<name>L1K4V9_GUITC</name>
<dbReference type="Proteomes" id="UP000011087">
    <property type="component" value="Unassembled WGS sequence"/>
</dbReference>
<evidence type="ECO:0000313" key="4">
    <source>
        <dbReference type="Proteomes" id="UP000011087"/>
    </source>
</evidence>
<accession>L1K4V9</accession>
<evidence type="ECO:0000313" key="2">
    <source>
        <dbReference type="EMBL" id="EKX55383.1"/>
    </source>
</evidence>
<sequence length="466" mass="53171">MGLLGSIFAAVACILVVGTITRIPYDSILLVKEAKIKSAETILASNLKRDAAGKARIESELHALHQKERSLEVEERQLSARHQEDKNEFQQLKKELKEKQLADLNLQKTIDELKLERDSKLIKAVSDTVEASKHQVLKTKSGSSHAKPALAANKVKFQLLRKKVYPKGGGAQRAIKLIDIKSNDCLPPKVLVDGVCLSDPESMKPPAFCSDKNSAQCKEWMAKREQLIETYKQQLRDNYPYRYSEDEYSGDWHYTPGFSHKYRVIPQRYPHKDGSDLGDNYISGLSDRDFETREFDDAFVRSSASKTRTPVMFRPVTGFHDTDLTGRYQLEHLKPVVRSMDKGTMDLQHELFGDDKYYDEPFYSKQYHPKVEPRVFNTQDRFRPLSAGKVLKENQKLAVKGDLTPEESQLVYGNMGSDKWFKDDKMPAETVMEHHKNDFRNRKARGEPVSDALIAGWDMMNGVADP</sequence>
<dbReference type="HOGENOM" id="CLU_587199_0_0_1"/>
<proteinExistence type="predicted"/>
<dbReference type="KEGG" id="gtt:GUITHDRAFT_99166"/>
<keyword evidence="4" id="KW-1185">Reference proteome</keyword>
<dbReference type="GeneID" id="17312095"/>